<sequence>MNNAGLPGEPANLSEVTEVVVDDIPEAVRDRQDIKPRSRWQVTLLIIGLLAIGGIAFSLIPMEPTPEAQSKSGEATSTQSQTEASSQSPQGSLNTRGNDGDNILGHLAYSEVLSSQLQPITRDGRIKLEAAAARKYKAMAAAARRQGVILVPISGFRSVDQQKYLFFQVKEQRGQVASKRAEVSAPPGYSEHHTGYAIDIGDAMAPATNVNPEFENTAAFKWLEKNAAFYSFELSFPKDNPQGISYEPWHWRFVGDTKSLETFYKGKKPTPAPSPPSETPKFEDEV</sequence>
<dbReference type="InterPro" id="IPR009045">
    <property type="entry name" value="Zn_M74/Hedgehog-like"/>
</dbReference>
<dbReference type="PANTHER" id="PTHR34385">
    <property type="entry name" value="D-ALANYL-D-ALANINE CARBOXYPEPTIDASE"/>
    <property type="match status" value="1"/>
</dbReference>
<dbReference type="GO" id="GO:0006508">
    <property type="term" value="P:proteolysis"/>
    <property type="evidence" value="ECO:0007669"/>
    <property type="project" value="InterPro"/>
</dbReference>
<dbReference type="EMBL" id="CP017599">
    <property type="protein sequence ID" value="AOX02025.1"/>
    <property type="molecule type" value="Genomic_DNA"/>
</dbReference>
<dbReference type="PANTHER" id="PTHR34385:SF1">
    <property type="entry name" value="PEPTIDOGLYCAN L-ALANYL-D-GLUTAMATE ENDOPEPTIDASE CWLK"/>
    <property type="match status" value="1"/>
</dbReference>
<proteinExistence type="predicted"/>
<dbReference type="AlphaFoldDB" id="A0A1D8TWU3"/>
<dbReference type="CDD" id="cd14852">
    <property type="entry name" value="LD-carboxypeptidase"/>
    <property type="match status" value="1"/>
</dbReference>
<dbReference type="Proteomes" id="UP000177870">
    <property type="component" value="Chromosome"/>
</dbReference>
<keyword evidence="4" id="KW-0645">Protease</keyword>
<dbReference type="SUPFAM" id="SSF55166">
    <property type="entry name" value="Hedgehog/DD-peptidase"/>
    <property type="match status" value="1"/>
</dbReference>
<dbReference type="OrthoDB" id="9792074at2"/>
<keyword evidence="2" id="KW-0812">Transmembrane</keyword>
<dbReference type="STRING" id="1458985.BJP34_23640"/>
<keyword evidence="4" id="KW-0121">Carboxypeptidase</keyword>
<feature type="region of interest" description="Disordered" evidence="1">
    <location>
        <begin position="264"/>
        <end position="286"/>
    </location>
</feature>
<feature type="region of interest" description="Disordered" evidence="1">
    <location>
        <begin position="64"/>
        <end position="100"/>
    </location>
</feature>
<evidence type="ECO:0000313" key="5">
    <source>
        <dbReference type="Proteomes" id="UP000177870"/>
    </source>
</evidence>
<dbReference type="InterPro" id="IPR052179">
    <property type="entry name" value="DD-CPase-like"/>
</dbReference>
<organism evidence="4 5">
    <name type="scientific">Moorena producens PAL-8-15-08-1</name>
    <dbReference type="NCBI Taxonomy" id="1458985"/>
    <lineage>
        <taxon>Bacteria</taxon>
        <taxon>Bacillati</taxon>
        <taxon>Cyanobacteriota</taxon>
        <taxon>Cyanophyceae</taxon>
        <taxon>Coleofasciculales</taxon>
        <taxon>Coleofasciculaceae</taxon>
        <taxon>Moorena</taxon>
    </lineage>
</organism>
<dbReference type="RefSeq" id="WP_070394452.1">
    <property type="nucleotide sequence ID" value="NZ_CP017599.1"/>
</dbReference>
<protein>
    <submittedName>
        <fullName evidence="4">D-alanyl-D-alanine carboxypeptidase</fullName>
    </submittedName>
</protein>
<feature type="compositionally biased region" description="Low complexity" evidence="1">
    <location>
        <begin position="74"/>
        <end position="88"/>
    </location>
</feature>
<keyword evidence="4" id="KW-0378">Hydrolase</keyword>
<accession>A0A1D8TWU3</accession>
<evidence type="ECO:0000313" key="4">
    <source>
        <dbReference type="EMBL" id="AOX02025.1"/>
    </source>
</evidence>
<keyword evidence="2" id="KW-0472">Membrane</keyword>
<keyword evidence="2" id="KW-1133">Transmembrane helix</keyword>
<dbReference type="Pfam" id="PF02557">
    <property type="entry name" value="VanY"/>
    <property type="match status" value="1"/>
</dbReference>
<dbReference type="InterPro" id="IPR058193">
    <property type="entry name" value="VanY/YodJ_core_dom"/>
</dbReference>
<reference evidence="5" key="1">
    <citation type="submission" date="2016-10" db="EMBL/GenBank/DDBJ databases">
        <title>Comparative genomics uncovers the prolific and rare metabolic potential of the cyanobacterial genus Moorea.</title>
        <authorList>
            <person name="Leao T."/>
            <person name="Castelao G."/>
            <person name="Korobeynikov A."/>
            <person name="Monroe E.A."/>
            <person name="Podell S."/>
            <person name="Glukhov E."/>
            <person name="Allen E."/>
            <person name="Gerwick W.H."/>
            <person name="Gerwick L."/>
        </authorList>
    </citation>
    <scope>NUCLEOTIDE SEQUENCE [LARGE SCALE GENOMIC DNA]</scope>
    <source>
        <strain evidence="5">PAL-8-15-08-1</strain>
    </source>
</reference>
<dbReference type="GO" id="GO:0004180">
    <property type="term" value="F:carboxypeptidase activity"/>
    <property type="evidence" value="ECO:0007669"/>
    <property type="project" value="UniProtKB-KW"/>
</dbReference>
<name>A0A1D8TWU3_9CYAN</name>
<evidence type="ECO:0000256" key="1">
    <source>
        <dbReference type="SAM" id="MobiDB-lite"/>
    </source>
</evidence>
<evidence type="ECO:0000256" key="2">
    <source>
        <dbReference type="SAM" id="Phobius"/>
    </source>
</evidence>
<dbReference type="InterPro" id="IPR003709">
    <property type="entry name" value="VanY-like_core_dom"/>
</dbReference>
<gene>
    <name evidence="4" type="ORF">BJP34_23640</name>
</gene>
<dbReference type="Gene3D" id="3.30.1380.10">
    <property type="match status" value="1"/>
</dbReference>
<feature type="domain" description="D-alanyl-D-alanine carboxypeptidase-like core" evidence="3">
    <location>
        <begin position="126"/>
        <end position="256"/>
    </location>
</feature>
<dbReference type="KEGG" id="mpro:BJP34_23640"/>
<evidence type="ECO:0000259" key="3">
    <source>
        <dbReference type="Pfam" id="PF02557"/>
    </source>
</evidence>
<feature type="transmembrane region" description="Helical" evidence="2">
    <location>
        <begin position="42"/>
        <end position="62"/>
    </location>
</feature>